<proteinExistence type="predicted"/>
<dbReference type="AlphaFoldDB" id="A0A6C0UMV1"/>
<evidence type="ECO:0000313" key="2">
    <source>
        <dbReference type="EMBL" id="QIB76557.1"/>
    </source>
</evidence>
<dbReference type="Proteomes" id="UP000465846">
    <property type="component" value="Chromosome"/>
</dbReference>
<name>A0A6C0UMV1_9EURY</name>
<reference evidence="2 3" key="1">
    <citation type="submission" date="2020-02" db="EMBL/GenBank/DDBJ databases">
        <title>Whole genome sequence of Halogeometricum borinquense strain wsp4.</title>
        <authorList>
            <person name="Verma D.K."/>
            <person name="Gopal K."/>
            <person name="Prasad E.S."/>
        </authorList>
    </citation>
    <scope>NUCLEOTIDE SEQUENCE [LARGE SCALE GENOMIC DNA]</scope>
    <source>
        <strain evidence="3">wsp4</strain>
    </source>
</reference>
<protein>
    <submittedName>
        <fullName evidence="2">DUF3179 domain-containing protein</fullName>
    </submittedName>
</protein>
<accession>A0A6C0UMV1</accession>
<dbReference type="InterPro" id="IPR021516">
    <property type="entry name" value="DUF3179"/>
</dbReference>
<organism evidence="2 3">
    <name type="scientific">Halogeometricum borinquense</name>
    <dbReference type="NCBI Taxonomy" id="60847"/>
    <lineage>
        <taxon>Archaea</taxon>
        <taxon>Methanobacteriati</taxon>
        <taxon>Methanobacteriota</taxon>
        <taxon>Stenosarchaea group</taxon>
        <taxon>Halobacteria</taxon>
        <taxon>Halobacteriales</taxon>
        <taxon>Haloferacaceae</taxon>
        <taxon>Halogeometricum</taxon>
    </lineage>
</organism>
<gene>
    <name evidence="2" type="ORF">G3I44_17375</name>
</gene>
<sequence>MVENGFPRTLCDRPPVKNVGIRAVVGPAYARSWDEISVPEEYRLGVEVGAGLTAQSQVVGVERDGAARAYPLSVLWWHEVVNDDLNGPVLVTYCPLCQSGMVAKRVVDEQAATFRVSGHLWQPPRIYTEASVLDGRTFGASATESDAEVRNSGNLVLVDDATESYWSQLLARAVCGPAAGTRLEILPSTVTTWDAWQRDHPETDVLLPPPHSAVTREDERRQPRRQPTESEPTN</sequence>
<feature type="region of interest" description="Disordered" evidence="1">
    <location>
        <begin position="201"/>
        <end position="234"/>
    </location>
</feature>
<evidence type="ECO:0000256" key="1">
    <source>
        <dbReference type="SAM" id="MobiDB-lite"/>
    </source>
</evidence>
<dbReference type="Pfam" id="PF11376">
    <property type="entry name" value="DUF3179"/>
    <property type="match status" value="2"/>
</dbReference>
<dbReference type="EMBL" id="CP048739">
    <property type="protein sequence ID" value="QIB76557.1"/>
    <property type="molecule type" value="Genomic_DNA"/>
</dbReference>
<evidence type="ECO:0000313" key="3">
    <source>
        <dbReference type="Proteomes" id="UP000465846"/>
    </source>
</evidence>